<evidence type="ECO:0000256" key="5">
    <source>
        <dbReference type="ARBA" id="ARBA00022723"/>
    </source>
</evidence>
<accession>A0ABY8TQS0</accession>
<evidence type="ECO:0000256" key="9">
    <source>
        <dbReference type="ARBA" id="ARBA00023014"/>
    </source>
</evidence>
<feature type="domain" description="Rieske" evidence="12">
    <location>
        <begin position="226"/>
        <end position="327"/>
    </location>
</feature>
<dbReference type="InterPro" id="IPR050584">
    <property type="entry name" value="Cholesterol_7-desaturase"/>
</dbReference>
<feature type="compositionally biased region" description="Low complexity" evidence="11">
    <location>
        <begin position="578"/>
        <end position="592"/>
    </location>
</feature>
<evidence type="ECO:0000256" key="8">
    <source>
        <dbReference type="ARBA" id="ARBA00023004"/>
    </source>
</evidence>
<dbReference type="Pfam" id="PF19112">
    <property type="entry name" value="VanA_C"/>
    <property type="match status" value="1"/>
</dbReference>
<keyword evidence="7" id="KW-0560">Oxidoreductase</keyword>
<dbReference type="PANTHER" id="PTHR21266">
    <property type="entry name" value="IRON-SULFUR DOMAIN CONTAINING PROTEIN"/>
    <property type="match status" value="1"/>
</dbReference>
<dbReference type="PROSITE" id="PS51296">
    <property type="entry name" value="RIESKE"/>
    <property type="match status" value="1"/>
</dbReference>
<keyword evidence="3" id="KW-0934">Plastid</keyword>
<feature type="coiled-coil region" evidence="10">
    <location>
        <begin position="46"/>
        <end position="125"/>
    </location>
</feature>
<evidence type="ECO:0000256" key="4">
    <source>
        <dbReference type="ARBA" id="ARBA00022714"/>
    </source>
</evidence>
<evidence type="ECO:0000256" key="6">
    <source>
        <dbReference type="ARBA" id="ARBA00022946"/>
    </source>
</evidence>
<dbReference type="SUPFAM" id="SSF55961">
    <property type="entry name" value="Bet v1-like"/>
    <property type="match status" value="1"/>
</dbReference>
<keyword evidence="4" id="KW-0001">2Fe-2S</keyword>
<keyword evidence="10" id="KW-0175">Coiled coil</keyword>
<dbReference type="PANTHER" id="PTHR21266:SF19">
    <property type="entry name" value="CHLOROPHYLLIDE A OXYGENASE, CHLOROPLASTIC"/>
    <property type="match status" value="1"/>
</dbReference>
<sequence>MDDLVELAVLNERLSGVHEPWEARNRLEMLRTRRKNWEHIFNYVTKQEAAATLELIEAANDQAELLLSDESRERASVSELKLQLQDLQAQVDAASRKLQATQDRVQQNLERVASLKAEAAALEQLSLATPSLSSSSSSSSTAAAPQQQQSASAGPRAAPAAASSVVASTAVLDAPAARSSSSRRSSSSSSARQSPPAAAAAASGRPRPDRGLRSSLDAEPALKEFWYPAEFSSKLGEGVMVPFELFDEPWVLFRDAEGRPSCVRDECAHRACPLSVGRVVDGKIECAYHGWQFDGDGSCTKMPSTLLCRNVAVAALPCVEKDGFIWVWPGEGLPPEVPATTRPPPGYEVHAEIALEVPVEHGLLIENLLDLAHAPFTHQATFAKGWPVPDAVKFHAQRMLSGQWDPYPIEMAFQPPCMTVSNIGLAQPGKIVRGATAESCERHLHQLHVCAPGKKGTTRLLYRMSMDFLGWARHVPGIDKAWKGVAGQVLGEDLKLVLGQQDRLQRGGDTWANPVSYDKLAVRYRRWRNGVAAGRLPDGTTGGGRMGGGEGMDSSSGVIRMTAGELFKLDENEGFVDQQQQQQQQAVEVQQS</sequence>
<evidence type="ECO:0000256" key="3">
    <source>
        <dbReference type="ARBA" id="ARBA00022640"/>
    </source>
</evidence>
<gene>
    <name evidence="13" type="ORF">OEZ85_011366</name>
</gene>
<dbReference type="Pfam" id="PF08417">
    <property type="entry name" value="PaO"/>
    <property type="match status" value="1"/>
</dbReference>
<dbReference type="Proteomes" id="UP001244341">
    <property type="component" value="Chromosome 3b"/>
</dbReference>
<protein>
    <recommendedName>
        <fullName evidence="12">Rieske domain-containing protein</fullName>
    </recommendedName>
</protein>
<evidence type="ECO:0000256" key="1">
    <source>
        <dbReference type="ARBA" id="ARBA00004229"/>
    </source>
</evidence>
<dbReference type="SUPFAM" id="SSF50022">
    <property type="entry name" value="ISP domain"/>
    <property type="match status" value="1"/>
</dbReference>
<feature type="region of interest" description="Disordered" evidence="11">
    <location>
        <begin position="173"/>
        <end position="214"/>
    </location>
</feature>
<evidence type="ECO:0000256" key="11">
    <source>
        <dbReference type="SAM" id="MobiDB-lite"/>
    </source>
</evidence>
<keyword evidence="8" id="KW-0408">Iron</keyword>
<evidence type="ECO:0000256" key="7">
    <source>
        <dbReference type="ARBA" id="ARBA00023002"/>
    </source>
</evidence>
<evidence type="ECO:0000256" key="10">
    <source>
        <dbReference type="SAM" id="Coils"/>
    </source>
</evidence>
<evidence type="ECO:0000313" key="14">
    <source>
        <dbReference type="Proteomes" id="UP001244341"/>
    </source>
</evidence>
<feature type="compositionally biased region" description="Low complexity" evidence="11">
    <location>
        <begin position="173"/>
        <end position="205"/>
    </location>
</feature>
<keyword evidence="2" id="KW-0150">Chloroplast</keyword>
<keyword evidence="5" id="KW-0479">Metal-binding</keyword>
<evidence type="ECO:0000259" key="12">
    <source>
        <dbReference type="PROSITE" id="PS51296"/>
    </source>
</evidence>
<dbReference type="EMBL" id="CP126210">
    <property type="protein sequence ID" value="WIA11239.1"/>
    <property type="molecule type" value="Genomic_DNA"/>
</dbReference>
<name>A0ABY8TQS0_TETOB</name>
<dbReference type="InterPro" id="IPR013626">
    <property type="entry name" value="PaO"/>
</dbReference>
<keyword evidence="6" id="KW-0809">Transit peptide</keyword>
<dbReference type="Gene3D" id="2.102.10.10">
    <property type="entry name" value="Rieske [2Fe-2S] iron-sulphur domain"/>
    <property type="match status" value="1"/>
</dbReference>
<dbReference type="InterPro" id="IPR044043">
    <property type="entry name" value="VanA_C_cat"/>
</dbReference>
<reference evidence="13 14" key="1">
    <citation type="submission" date="2023-05" db="EMBL/GenBank/DDBJ databases">
        <title>A 100% complete, gapless, phased diploid assembly of the Scenedesmus obliquus UTEX 3031 genome.</title>
        <authorList>
            <person name="Biondi T.C."/>
            <person name="Hanschen E.R."/>
            <person name="Kwon T."/>
            <person name="Eng W."/>
            <person name="Kruse C.P.S."/>
            <person name="Koehler S.I."/>
            <person name="Kunde Y."/>
            <person name="Gleasner C.D."/>
            <person name="You Mak K.T."/>
            <person name="Polle J."/>
            <person name="Hovde B.T."/>
            <person name="Starkenburg S.R."/>
        </authorList>
    </citation>
    <scope>NUCLEOTIDE SEQUENCE [LARGE SCALE GENOMIC DNA]</scope>
    <source>
        <strain evidence="13 14">DOE0152z</strain>
    </source>
</reference>
<keyword evidence="14" id="KW-1185">Reference proteome</keyword>
<organism evidence="13 14">
    <name type="scientific">Tetradesmus obliquus</name>
    <name type="common">Green alga</name>
    <name type="synonym">Acutodesmus obliquus</name>
    <dbReference type="NCBI Taxonomy" id="3088"/>
    <lineage>
        <taxon>Eukaryota</taxon>
        <taxon>Viridiplantae</taxon>
        <taxon>Chlorophyta</taxon>
        <taxon>core chlorophytes</taxon>
        <taxon>Chlorophyceae</taxon>
        <taxon>CS clade</taxon>
        <taxon>Sphaeropleales</taxon>
        <taxon>Scenedesmaceae</taxon>
        <taxon>Tetradesmus</taxon>
    </lineage>
</organism>
<dbReference type="InterPro" id="IPR017941">
    <property type="entry name" value="Rieske_2Fe-2S"/>
</dbReference>
<keyword evidence="9" id="KW-0411">Iron-sulfur</keyword>
<evidence type="ECO:0000313" key="13">
    <source>
        <dbReference type="EMBL" id="WIA11239.1"/>
    </source>
</evidence>
<evidence type="ECO:0000256" key="2">
    <source>
        <dbReference type="ARBA" id="ARBA00022528"/>
    </source>
</evidence>
<feature type="region of interest" description="Disordered" evidence="11">
    <location>
        <begin position="130"/>
        <end position="157"/>
    </location>
</feature>
<dbReference type="Gene3D" id="3.90.380.10">
    <property type="entry name" value="Naphthalene 1,2-dioxygenase Alpha Subunit, Chain A, domain 1"/>
    <property type="match status" value="1"/>
</dbReference>
<comment type="subcellular location">
    <subcellularLocation>
        <location evidence="1">Plastid</location>
        <location evidence="1">Chloroplast</location>
    </subcellularLocation>
</comment>
<feature type="region of interest" description="Disordered" evidence="11">
    <location>
        <begin position="572"/>
        <end position="592"/>
    </location>
</feature>
<proteinExistence type="predicted"/>
<dbReference type="InterPro" id="IPR036922">
    <property type="entry name" value="Rieske_2Fe-2S_sf"/>
</dbReference>
<dbReference type="Pfam" id="PF00355">
    <property type="entry name" value="Rieske"/>
    <property type="match status" value="1"/>
</dbReference>